<evidence type="ECO:0000256" key="4">
    <source>
        <dbReference type="ARBA" id="ARBA00022519"/>
    </source>
</evidence>
<feature type="transmembrane region" description="Helical" evidence="8">
    <location>
        <begin position="281"/>
        <end position="298"/>
    </location>
</feature>
<evidence type="ECO:0000256" key="1">
    <source>
        <dbReference type="ARBA" id="ARBA00004429"/>
    </source>
</evidence>
<dbReference type="InterPro" id="IPR000515">
    <property type="entry name" value="MetI-like"/>
</dbReference>
<evidence type="ECO:0000256" key="2">
    <source>
        <dbReference type="ARBA" id="ARBA00022448"/>
    </source>
</evidence>
<feature type="region of interest" description="Disordered" evidence="9">
    <location>
        <begin position="1"/>
        <end position="24"/>
    </location>
</feature>
<dbReference type="PANTHER" id="PTHR43357">
    <property type="entry name" value="INNER MEMBRANE ABC TRANSPORTER PERMEASE PROTEIN YDCV"/>
    <property type="match status" value="1"/>
</dbReference>
<name>A0ABV8C5Q8_9PSEU</name>
<feature type="transmembrane region" description="Helical" evidence="8">
    <location>
        <begin position="428"/>
        <end position="450"/>
    </location>
</feature>
<proteinExistence type="inferred from homology"/>
<evidence type="ECO:0000256" key="5">
    <source>
        <dbReference type="ARBA" id="ARBA00022692"/>
    </source>
</evidence>
<feature type="transmembrane region" description="Helical" evidence="8">
    <location>
        <begin position="394"/>
        <end position="416"/>
    </location>
</feature>
<dbReference type="SUPFAM" id="SSF161098">
    <property type="entry name" value="MetI-like"/>
    <property type="match status" value="2"/>
</dbReference>
<reference evidence="12" key="1">
    <citation type="journal article" date="2019" name="Int. J. Syst. Evol. Microbiol.">
        <title>The Global Catalogue of Microorganisms (GCM) 10K type strain sequencing project: providing services to taxonomists for standard genome sequencing and annotation.</title>
        <authorList>
            <consortium name="The Broad Institute Genomics Platform"/>
            <consortium name="The Broad Institute Genome Sequencing Center for Infectious Disease"/>
            <person name="Wu L."/>
            <person name="Ma J."/>
        </authorList>
    </citation>
    <scope>NUCLEOTIDE SEQUENCE [LARGE SCALE GENOMIC DNA]</scope>
    <source>
        <strain evidence="12">CGMCC 4.7405</strain>
    </source>
</reference>
<evidence type="ECO:0000256" key="8">
    <source>
        <dbReference type="RuleBase" id="RU363032"/>
    </source>
</evidence>
<dbReference type="PANTHER" id="PTHR43357:SF4">
    <property type="entry name" value="INNER MEMBRANE ABC TRANSPORTER PERMEASE PROTEIN YDCV"/>
    <property type="match status" value="1"/>
</dbReference>
<dbReference type="Gene3D" id="1.10.3720.10">
    <property type="entry name" value="MetI-like"/>
    <property type="match status" value="2"/>
</dbReference>
<evidence type="ECO:0000256" key="9">
    <source>
        <dbReference type="SAM" id="MobiDB-lite"/>
    </source>
</evidence>
<evidence type="ECO:0000256" key="6">
    <source>
        <dbReference type="ARBA" id="ARBA00022989"/>
    </source>
</evidence>
<feature type="transmembrane region" description="Helical" evidence="8">
    <location>
        <begin position="456"/>
        <end position="476"/>
    </location>
</feature>
<feature type="transmembrane region" description="Helical" evidence="8">
    <location>
        <begin position="504"/>
        <end position="527"/>
    </location>
</feature>
<sequence length="593" mass="62718">MTTTPVPTRPPATPAPGVATPRPRRRATVPLRTRLLGLPLLGLVAFLVLVPAGFILLAAFSSDVPRPGSTGLKFTLHNLKVLVAEGVTAAALNSLVIAIGATVLALLIGGALAFAAARTNVRARGFLYLIGLMPLFLPSYVGALAWSILASPGAGLINVGFRDLGITGPVVDVYSYGGVIVVMAMYYAPYAFLMIHSSMALMNPDLEDAAGVHGSPTWRALRTVTLPLSLPAVLGSGLLIFVLVFENFPVSQVLATPGGIDTLPTFIYKLMNTTPSRGNEAAVVAIALVAVVVLVTWLQRRFLASRSFTTVSGKGVKPRTIALGRWRTPVLLAALAYFLLSIVLPLLALLLSAVRSSPYMRSFASLADPGAIDVTSFAAAVTSDGFLGATTNSVVVSVAAAALGTAMAFAVAYVVYRTRSWGKGALESVSMVPLAIPHIVLGIGLLWTWLVMPLPVYGTLGVLIIGFLVVQMPQGFRGIASSIRSLDRDLEDSAVMLGARRTRAVTWITLPLLRVAVLSTFLLLLMLSMRELTVPLFLYTTDTEILSIAIYDQFENGGALREASATAIVYCAIMFLLSYLPRRFGAGSGGRHG</sequence>
<feature type="domain" description="ABC transmembrane type-1" evidence="10">
    <location>
        <begin position="91"/>
        <end position="299"/>
    </location>
</feature>
<keyword evidence="12" id="KW-1185">Reference proteome</keyword>
<evidence type="ECO:0000313" key="11">
    <source>
        <dbReference type="EMBL" id="MFC3897164.1"/>
    </source>
</evidence>
<dbReference type="PROSITE" id="PS50928">
    <property type="entry name" value="ABC_TM1"/>
    <property type="match status" value="2"/>
</dbReference>
<gene>
    <name evidence="11" type="ORF">ACFOWZ_37290</name>
</gene>
<dbReference type="Pfam" id="PF00528">
    <property type="entry name" value="BPD_transp_1"/>
    <property type="match status" value="2"/>
</dbReference>
<feature type="transmembrane region" description="Helical" evidence="8">
    <location>
        <begin position="173"/>
        <end position="193"/>
    </location>
</feature>
<protein>
    <submittedName>
        <fullName evidence="11">ABC transporter permease</fullName>
    </submittedName>
</protein>
<comment type="subcellular location">
    <subcellularLocation>
        <location evidence="1">Cell inner membrane</location>
        <topology evidence="1">Multi-pass membrane protein</topology>
    </subcellularLocation>
    <subcellularLocation>
        <location evidence="8">Cell membrane</location>
        <topology evidence="8">Multi-pass membrane protein</topology>
    </subcellularLocation>
</comment>
<feature type="transmembrane region" description="Helical" evidence="8">
    <location>
        <begin position="330"/>
        <end position="354"/>
    </location>
</feature>
<dbReference type="Proteomes" id="UP001595690">
    <property type="component" value="Unassembled WGS sequence"/>
</dbReference>
<keyword evidence="5 8" id="KW-0812">Transmembrane</keyword>
<keyword evidence="6 8" id="KW-1133">Transmembrane helix</keyword>
<comment type="similarity">
    <text evidence="8">Belongs to the binding-protein-dependent transport system permease family.</text>
</comment>
<dbReference type="EMBL" id="JBHRZI010000032">
    <property type="protein sequence ID" value="MFC3897164.1"/>
    <property type="molecule type" value="Genomic_DNA"/>
</dbReference>
<feature type="transmembrane region" description="Helical" evidence="8">
    <location>
        <begin position="81"/>
        <end position="114"/>
    </location>
</feature>
<feature type="transmembrane region" description="Helical" evidence="8">
    <location>
        <begin position="224"/>
        <end position="245"/>
    </location>
</feature>
<keyword evidence="4" id="KW-0997">Cell inner membrane</keyword>
<accession>A0ABV8C5Q8</accession>
<dbReference type="CDD" id="cd06261">
    <property type="entry name" value="TM_PBP2"/>
    <property type="match status" value="2"/>
</dbReference>
<evidence type="ECO:0000256" key="3">
    <source>
        <dbReference type="ARBA" id="ARBA00022475"/>
    </source>
</evidence>
<keyword evidence="3" id="KW-1003">Cell membrane</keyword>
<organism evidence="11 12">
    <name type="scientific">Lentzea rhizosphaerae</name>
    <dbReference type="NCBI Taxonomy" id="2041025"/>
    <lineage>
        <taxon>Bacteria</taxon>
        <taxon>Bacillati</taxon>
        <taxon>Actinomycetota</taxon>
        <taxon>Actinomycetes</taxon>
        <taxon>Pseudonocardiales</taxon>
        <taxon>Pseudonocardiaceae</taxon>
        <taxon>Lentzea</taxon>
    </lineage>
</organism>
<dbReference type="RefSeq" id="WP_382378651.1">
    <property type="nucleotide sequence ID" value="NZ_JBHRZI010000032.1"/>
</dbReference>
<feature type="transmembrane region" description="Helical" evidence="8">
    <location>
        <begin position="126"/>
        <end position="149"/>
    </location>
</feature>
<keyword evidence="2 8" id="KW-0813">Transport</keyword>
<evidence type="ECO:0000256" key="7">
    <source>
        <dbReference type="ARBA" id="ARBA00023136"/>
    </source>
</evidence>
<keyword evidence="7 8" id="KW-0472">Membrane</keyword>
<feature type="domain" description="ABC transmembrane type-1" evidence="10">
    <location>
        <begin position="390"/>
        <end position="581"/>
    </location>
</feature>
<feature type="transmembrane region" description="Helical" evidence="8">
    <location>
        <begin position="35"/>
        <end position="61"/>
    </location>
</feature>
<comment type="caution">
    <text evidence="11">The sequence shown here is derived from an EMBL/GenBank/DDBJ whole genome shotgun (WGS) entry which is preliminary data.</text>
</comment>
<dbReference type="InterPro" id="IPR035906">
    <property type="entry name" value="MetI-like_sf"/>
</dbReference>
<evidence type="ECO:0000313" key="12">
    <source>
        <dbReference type="Proteomes" id="UP001595690"/>
    </source>
</evidence>
<evidence type="ECO:0000259" key="10">
    <source>
        <dbReference type="PROSITE" id="PS50928"/>
    </source>
</evidence>
<feature type="transmembrane region" description="Helical" evidence="8">
    <location>
        <begin position="563"/>
        <end position="581"/>
    </location>
</feature>